<dbReference type="AlphaFoldDB" id="A0A8T0A2H1"/>
<name>A0A8T0A2H1_9BILA</name>
<dbReference type="Proteomes" id="UP000605970">
    <property type="component" value="Unassembled WGS sequence"/>
</dbReference>
<gene>
    <name evidence="1" type="ORF">Mgra_00000691</name>
</gene>
<sequence length="73" mass="8501">MWSINVWIMLGHKLDGRVLQKIIVLLARTKLAIIQLLNYYRQNGGKQILTNNKTNLNVFNNFVSSKKLNVLIY</sequence>
<keyword evidence="2" id="KW-1185">Reference proteome</keyword>
<evidence type="ECO:0000313" key="1">
    <source>
        <dbReference type="EMBL" id="KAF7639770.1"/>
    </source>
</evidence>
<accession>A0A8T0A2H1</accession>
<comment type="caution">
    <text evidence="1">The sequence shown here is derived from an EMBL/GenBank/DDBJ whole genome shotgun (WGS) entry which is preliminary data.</text>
</comment>
<dbReference type="EMBL" id="JABEBT010000003">
    <property type="protein sequence ID" value="KAF7639770.1"/>
    <property type="molecule type" value="Genomic_DNA"/>
</dbReference>
<feature type="non-terminal residue" evidence="1">
    <location>
        <position position="73"/>
    </location>
</feature>
<reference evidence="1" key="1">
    <citation type="journal article" date="2020" name="Ecol. Evol.">
        <title>Genome structure and content of the rice root-knot nematode (Meloidogyne graminicola).</title>
        <authorList>
            <person name="Phan N.T."/>
            <person name="Danchin E.G.J."/>
            <person name="Klopp C."/>
            <person name="Perfus-Barbeoch L."/>
            <person name="Kozlowski D.K."/>
            <person name="Koutsovoulos G.D."/>
            <person name="Lopez-Roques C."/>
            <person name="Bouchez O."/>
            <person name="Zahm M."/>
            <person name="Besnard G."/>
            <person name="Bellafiore S."/>
        </authorList>
    </citation>
    <scope>NUCLEOTIDE SEQUENCE</scope>
    <source>
        <strain evidence="1">VN-18</strain>
    </source>
</reference>
<organism evidence="1 2">
    <name type="scientific">Meloidogyne graminicola</name>
    <dbReference type="NCBI Taxonomy" id="189291"/>
    <lineage>
        <taxon>Eukaryota</taxon>
        <taxon>Metazoa</taxon>
        <taxon>Ecdysozoa</taxon>
        <taxon>Nematoda</taxon>
        <taxon>Chromadorea</taxon>
        <taxon>Rhabditida</taxon>
        <taxon>Tylenchina</taxon>
        <taxon>Tylenchomorpha</taxon>
        <taxon>Tylenchoidea</taxon>
        <taxon>Meloidogynidae</taxon>
        <taxon>Meloidogyninae</taxon>
        <taxon>Meloidogyne</taxon>
    </lineage>
</organism>
<protein>
    <submittedName>
        <fullName evidence="1">Uncharacterized protein</fullName>
    </submittedName>
</protein>
<proteinExistence type="predicted"/>
<evidence type="ECO:0000313" key="2">
    <source>
        <dbReference type="Proteomes" id="UP000605970"/>
    </source>
</evidence>